<proteinExistence type="predicted"/>
<organism evidence="1 2">
    <name type="scientific">Orchesella dallaii</name>
    <dbReference type="NCBI Taxonomy" id="48710"/>
    <lineage>
        <taxon>Eukaryota</taxon>
        <taxon>Metazoa</taxon>
        <taxon>Ecdysozoa</taxon>
        <taxon>Arthropoda</taxon>
        <taxon>Hexapoda</taxon>
        <taxon>Collembola</taxon>
        <taxon>Entomobryomorpha</taxon>
        <taxon>Entomobryoidea</taxon>
        <taxon>Orchesellidae</taxon>
        <taxon>Orchesellinae</taxon>
        <taxon>Orchesella</taxon>
    </lineage>
</organism>
<gene>
    <name evidence="1" type="ORF">ODALV1_LOCUS18534</name>
</gene>
<evidence type="ECO:0000313" key="1">
    <source>
        <dbReference type="EMBL" id="CAL8119401.1"/>
    </source>
</evidence>
<sequence length="167" mass="18881">MFPDLHKLSVAIVAFRSSLVRKLKYTTYNMDNIYYAEDSRKKLPHGIPLICSKPVTISKILKVDPPEMLERRITTSETFDGVNEFNRELFGQQTSEVEATEIKVGNLPPVITKSEGTFTCSEPSKFHLNHTTEDRNDGVFKMIGKFQKQLVIGDDSPMDSHTSGINN</sequence>
<dbReference type="Proteomes" id="UP001642540">
    <property type="component" value="Unassembled WGS sequence"/>
</dbReference>
<comment type="caution">
    <text evidence="1">The sequence shown here is derived from an EMBL/GenBank/DDBJ whole genome shotgun (WGS) entry which is preliminary data.</text>
</comment>
<protein>
    <submittedName>
        <fullName evidence="1">Uncharacterized protein</fullName>
    </submittedName>
</protein>
<dbReference type="EMBL" id="CAXLJM020000059">
    <property type="protein sequence ID" value="CAL8119401.1"/>
    <property type="molecule type" value="Genomic_DNA"/>
</dbReference>
<keyword evidence="2" id="KW-1185">Reference proteome</keyword>
<reference evidence="1 2" key="1">
    <citation type="submission" date="2024-08" db="EMBL/GenBank/DDBJ databases">
        <authorList>
            <person name="Cucini C."/>
            <person name="Frati F."/>
        </authorList>
    </citation>
    <scope>NUCLEOTIDE SEQUENCE [LARGE SCALE GENOMIC DNA]</scope>
</reference>
<name>A0ABP1R961_9HEXA</name>
<accession>A0ABP1R961</accession>
<evidence type="ECO:0000313" key="2">
    <source>
        <dbReference type="Proteomes" id="UP001642540"/>
    </source>
</evidence>